<evidence type="ECO:0000313" key="9">
    <source>
        <dbReference type="EMBL" id="RLQ87273.1"/>
    </source>
</evidence>
<feature type="region of interest" description="Disordered" evidence="7">
    <location>
        <begin position="321"/>
        <end position="561"/>
    </location>
</feature>
<dbReference type="InterPro" id="IPR000748">
    <property type="entry name" value="PsdUridine_synth_RsuA/RluB/E/F"/>
</dbReference>
<dbReference type="NCBIfam" id="TIGR00093">
    <property type="entry name" value="pseudouridine synthase"/>
    <property type="match status" value="1"/>
</dbReference>
<dbReference type="Gene3D" id="3.30.70.1560">
    <property type="entry name" value="Alpha-L RNA-binding motif"/>
    <property type="match status" value="1"/>
</dbReference>
<dbReference type="PROSITE" id="PS01149">
    <property type="entry name" value="PSI_RSU"/>
    <property type="match status" value="1"/>
</dbReference>
<gene>
    <name evidence="9" type="ORF">D8780_02645</name>
</gene>
<dbReference type="SUPFAM" id="SSF55174">
    <property type="entry name" value="Alpha-L RNA-binding motif"/>
    <property type="match status" value="1"/>
</dbReference>
<dbReference type="AlphaFoldDB" id="A0A3L7J9B1"/>
<protein>
    <recommendedName>
        <fullName evidence="6">Pseudouridine synthase</fullName>
        <ecNumber evidence="6">5.4.99.-</ecNumber>
    </recommendedName>
</protein>
<organism evidence="9 10">
    <name type="scientific">Notoacmeibacter ruber</name>
    <dbReference type="NCBI Taxonomy" id="2670375"/>
    <lineage>
        <taxon>Bacteria</taxon>
        <taxon>Pseudomonadati</taxon>
        <taxon>Pseudomonadota</taxon>
        <taxon>Alphaproteobacteria</taxon>
        <taxon>Hyphomicrobiales</taxon>
        <taxon>Notoacmeibacteraceae</taxon>
        <taxon>Notoacmeibacter</taxon>
    </lineage>
</organism>
<dbReference type="SMART" id="SM00363">
    <property type="entry name" value="S4"/>
    <property type="match status" value="1"/>
</dbReference>
<proteinExistence type="inferred from homology"/>
<evidence type="ECO:0000256" key="6">
    <source>
        <dbReference type="RuleBase" id="RU003887"/>
    </source>
</evidence>
<dbReference type="GO" id="GO:0000455">
    <property type="term" value="P:enzyme-directed rRNA pseudouridine synthesis"/>
    <property type="evidence" value="ECO:0007669"/>
    <property type="project" value="UniProtKB-ARBA"/>
</dbReference>
<evidence type="ECO:0000256" key="1">
    <source>
        <dbReference type="ARBA" id="ARBA00000073"/>
    </source>
</evidence>
<dbReference type="SUPFAM" id="SSF55120">
    <property type="entry name" value="Pseudouridine synthase"/>
    <property type="match status" value="1"/>
</dbReference>
<comment type="similarity">
    <text evidence="2 6">Belongs to the pseudouridine synthase RsuA family.</text>
</comment>
<feature type="compositionally biased region" description="Basic and acidic residues" evidence="7">
    <location>
        <begin position="451"/>
        <end position="514"/>
    </location>
</feature>
<dbReference type="GO" id="GO:0120159">
    <property type="term" value="F:rRNA pseudouridine synthase activity"/>
    <property type="evidence" value="ECO:0007669"/>
    <property type="project" value="UniProtKB-ARBA"/>
</dbReference>
<feature type="compositionally biased region" description="Basic and acidic residues" evidence="7">
    <location>
        <begin position="521"/>
        <end position="536"/>
    </location>
</feature>
<feature type="region of interest" description="Disordered" evidence="7">
    <location>
        <begin position="1"/>
        <end position="65"/>
    </location>
</feature>
<evidence type="ECO:0000313" key="10">
    <source>
        <dbReference type="Proteomes" id="UP000281094"/>
    </source>
</evidence>
<accession>A0A3L7J9B1</accession>
<dbReference type="Gene3D" id="3.30.70.580">
    <property type="entry name" value="Pseudouridine synthase I, catalytic domain, N-terminal subdomain"/>
    <property type="match status" value="1"/>
</dbReference>
<dbReference type="Proteomes" id="UP000281094">
    <property type="component" value="Unassembled WGS sequence"/>
</dbReference>
<dbReference type="InterPro" id="IPR002942">
    <property type="entry name" value="S4_RNA-bd"/>
</dbReference>
<dbReference type="InterPro" id="IPR006145">
    <property type="entry name" value="PsdUridine_synth_RsuA/RluA"/>
</dbReference>
<evidence type="ECO:0000256" key="7">
    <source>
        <dbReference type="SAM" id="MobiDB-lite"/>
    </source>
</evidence>
<keyword evidence="3 5" id="KW-0694">RNA-binding</keyword>
<feature type="compositionally biased region" description="Basic and acidic residues" evidence="7">
    <location>
        <begin position="407"/>
        <end position="420"/>
    </location>
</feature>
<dbReference type="InterPro" id="IPR036986">
    <property type="entry name" value="S4_RNA-bd_sf"/>
</dbReference>
<feature type="domain" description="RNA-binding S4" evidence="8">
    <location>
        <begin position="67"/>
        <end position="124"/>
    </location>
</feature>
<reference evidence="9 10" key="1">
    <citation type="submission" date="2018-10" db="EMBL/GenBank/DDBJ databases">
        <title>Notoacmeibacter sp. M2BS9Y-3-1, whole genome shotgun sequence.</title>
        <authorList>
            <person name="Tuo L."/>
        </authorList>
    </citation>
    <scope>NUCLEOTIDE SEQUENCE [LARGE SCALE GENOMIC DNA]</scope>
    <source>
        <strain evidence="9 10">M2BS9Y-3-1</strain>
    </source>
</reference>
<evidence type="ECO:0000256" key="5">
    <source>
        <dbReference type="PROSITE-ProRule" id="PRU00182"/>
    </source>
</evidence>
<evidence type="ECO:0000259" key="8">
    <source>
        <dbReference type="SMART" id="SM00363"/>
    </source>
</evidence>
<dbReference type="InterPro" id="IPR018496">
    <property type="entry name" value="PsdUridine_synth_RsuA/RluB_CS"/>
</dbReference>
<evidence type="ECO:0000256" key="2">
    <source>
        <dbReference type="ARBA" id="ARBA00008348"/>
    </source>
</evidence>
<dbReference type="InterPro" id="IPR042092">
    <property type="entry name" value="PsdUridine_s_RsuA/RluB/E/F_cat"/>
</dbReference>
<dbReference type="Pfam" id="PF00849">
    <property type="entry name" value="PseudoU_synth_2"/>
    <property type="match status" value="1"/>
</dbReference>
<evidence type="ECO:0000256" key="4">
    <source>
        <dbReference type="ARBA" id="ARBA00023235"/>
    </source>
</evidence>
<evidence type="ECO:0000256" key="3">
    <source>
        <dbReference type="ARBA" id="ARBA00022884"/>
    </source>
</evidence>
<dbReference type="PANTHER" id="PTHR47683:SF3">
    <property type="entry name" value="RIBOSOMAL LARGE SUBUNIT PSEUDOURIDINE SYNTHASE B"/>
    <property type="match status" value="1"/>
</dbReference>
<dbReference type="InterPro" id="IPR020103">
    <property type="entry name" value="PsdUridine_synth_cat_dom_sf"/>
</dbReference>
<dbReference type="InterPro" id="IPR020094">
    <property type="entry name" value="TruA/RsuA/RluB/E/F_N"/>
</dbReference>
<dbReference type="InterPro" id="IPR050343">
    <property type="entry name" value="RsuA_PseudoU_synthase"/>
</dbReference>
<sequence length="561" mass="61005">MNDRNDKRGSGGKGGRPEKGSLRPDGDAPRHRSADRSGDRKGPPPGRGKSEGPEAGRPTSERIEQGERIAKHLARVGIASRREAEALIEDGRVAVNGKVLTSPAFNVMADDRITLDGELIAKKERTRLWLFNKPAGLVTTNSDPEGRPTVFDAMPKDMPRVISVGRLDINTEGLLLLTNDGGLARVLELPSTGWLRRYRVRVHGQVDEKRLADLKDGIAVDGVFYGGVEAALERTQGSNAWIEVGLREGKNREVKNIMGALGLEVTRLIRISYGPFQLADLPERAVRELKGRTLRDQLGVRLIDESGADFDAPILTAFSNKPVRAERKPEDASSAKSGRSRDRDERRSDALDRLSTSRDEGWVRSSGRDRRDTRDDSKSAPARDFGPLRSRQRNTHVWLGEGARPLSKKEKEAAKRREANKAAVFARDVQKEREESGESRRSGPARPKTQGADDRGRKNATGDKRGPSSAKGRQDREARPTGDRSRGGERADKRGGGRSTDRTGPKDAAKRGEGRGPTGRPNRDGPRSAKPRDGGRARPGGGSKGGRPGGGKPRGGGGRKG</sequence>
<dbReference type="RefSeq" id="WP_121644240.1">
    <property type="nucleotide sequence ID" value="NZ_RCWN01000001.1"/>
</dbReference>
<feature type="compositionally biased region" description="Basic and acidic residues" evidence="7">
    <location>
        <begin position="323"/>
        <end position="378"/>
    </location>
</feature>
<dbReference type="GO" id="GO:0003723">
    <property type="term" value="F:RNA binding"/>
    <property type="evidence" value="ECO:0007669"/>
    <property type="project" value="UniProtKB-KW"/>
</dbReference>
<feature type="compositionally biased region" description="Gly residues" evidence="7">
    <location>
        <begin position="537"/>
        <end position="561"/>
    </location>
</feature>
<comment type="catalytic activity">
    <reaction evidence="1">
        <text>a uridine in RNA = a pseudouridine in RNA</text>
        <dbReference type="Rhea" id="RHEA:48348"/>
        <dbReference type="Rhea" id="RHEA-COMP:12068"/>
        <dbReference type="Rhea" id="RHEA-COMP:12069"/>
        <dbReference type="ChEBI" id="CHEBI:65314"/>
        <dbReference type="ChEBI" id="CHEBI:65315"/>
    </reaction>
</comment>
<dbReference type="Pfam" id="PF01479">
    <property type="entry name" value="S4"/>
    <property type="match status" value="1"/>
</dbReference>
<keyword evidence="4 6" id="KW-0413">Isomerase</keyword>
<dbReference type="Gene3D" id="3.10.290.10">
    <property type="entry name" value="RNA-binding S4 domain"/>
    <property type="match status" value="1"/>
</dbReference>
<dbReference type="CDD" id="cd00165">
    <property type="entry name" value="S4"/>
    <property type="match status" value="1"/>
</dbReference>
<comment type="caution">
    <text evidence="9">The sequence shown here is derived from an EMBL/GenBank/DDBJ whole genome shotgun (WGS) entry which is preliminary data.</text>
</comment>
<keyword evidence="10" id="KW-1185">Reference proteome</keyword>
<dbReference type="EC" id="5.4.99.-" evidence="6"/>
<dbReference type="PANTHER" id="PTHR47683">
    <property type="entry name" value="PSEUDOURIDINE SYNTHASE FAMILY PROTEIN-RELATED"/>
    <property type="match status" value="1"/>
</dbReference>
<dbReference type="EMBL" id="RCWN01000001">
    <property type="protein sequence ID" value="RLQ87273.1"/>
    <property type="molecule type" value="Genomic_DNA"/>
</dbReference>
<dbReference type="PROSITE" id="PS50889">
    <property type="entry name" value="S4"/>
    <property type="match status" value="1"/>
</dbReference>
<dbReference type="FunFam" id="3.10.290.10:FF:000003">
    <property type="entry name" value="Pseudouridine synthase"/>
    <property type="match status" value="1"/>
</dbReference>
<name>A0A3L7J9B1_9HYPH</name>
<feature type="compositionally biased region" description="Basic and acidic residues" evidence="7">
    <location>
        <begin position="428"/>
        <end position="441"/>
    </location>
</feature>